<dbReference type="InterPro" id="IPR000674">
    <property type="entry name" value="Ald_Oxase/Xan_DH_a/b"/>
</dbReference>
<evidence type="ECO:0000259" key="4">
    <source>
        <dbReference type="SMART" id="SM01008"/>
    </source>
</evidence>
<sequence length="755" mass="78822">MSPPVPLGNAGSPLGDGRRRVEDERLVTGRGTFVDDLLPPRCLHLEFVRSPFAAGRIVTVDIAAARDNPDVACILAGVDLADLPGLDINGLITGIDPPAPGLLALGRVDAVGQPIAAVIAETRSAACDAAQAVIIEIETDAPGERPEAFTERWRQGDVDAAFATARHVVTATIEHARLAPMALEPRVALAEFDAASGLLTVWLSTQTPHRARAELARILSLAEDAIRVVAPDVGGAFGGKASLYPEDAVVAFAALRLGRPVKWCATRSEDFQAATQGRGGVMHGELAIAEDGRFLALRASGRFPLGYWMPFSAVVPARNAGRILPGPYKIAAVDIRMAGFVTSTAAINIYRGAGRPEATMLMERLVETAASTIGRDPALLRRKNLIARRRLPGRTPTGETLDTADFAGLLARACERGDYPGLKAERARHRRRGGLRGIGLAVYVEPCGTGWESARVGLDDLGRIIAATGSTAQGQGRETAAAQIVASVLGVAPETVQIRHGDTATISTGIGALASRSTAIGGSALLQAAAAFQAKAQAVAARLLQTETIVVKPHARGFDVCGQGRQVVTWRDIAEATKADEAAGGLRCAVDLRYEAQEAWASGAVLAAVTVDRDTCVLSIDKLVWIDDPGVVVNPMLVEGQLVGGLAQGLGEALLERIVYDGHGQLLTGSLMDYGVLRASDMPAVILESRPIPSAMNRLGAKGVGEAGCIGAPAAVVNATLDALAPLGVRHLDMPLTAARLWRAIADATANGAHG</sequence>
<keyword evidence="1" id="KW-0500">Molybdenum</keyword>
<dbReference type="PANTHER" id="PTHR11908:SF132">
    <property type="entry name" value="ALDEHYDE OXIDASE 1-RELATED"/>
    <property type="match status" value="1"/>
</dbReference>
<feature type="domain" description="Aldehyde oxidase/xanthine dehydrogenase a/b hammerhead" evidence="4">
    <location>
        <begin position="28"/>
        <end position="141"/>
    </location>
</feature>
<dbReference type="Pfam" id="PF20256">
    <property type="entry name" value="MoCoBD_2"/>
    <property type="match status" value="1"/>
</dbReference>
<evidence type="ECO:0000313" key="6">
    <source>
        <dbReference type="Proteomes" id="UP000298781"/>
    </source>
</evidence>
<organism evidence="5 6">
    <name type="scientific">Phreatobacter stygius</name>
    <dbReference type="NCBI Taxonomy" id="1940610"/>
    <lineage>
        <taxon>Bacteria</taxon>
        <taxon>Pseudomonadati</taxon>
        <taxon>Pseudomonadota</taxon>
        <taxon>Alphaproteobacteria</taxon>
        <taxon>Hyphomicrobiales</taxon>
        <taxon>Phreatobacteraceae</taxon>
        <taxon>Phreatobacter</taxon>
    </lineage>
</organism>
<proteinExistence type="predicted"/>
<dbReference type="Pfam" id="PF01315">
    <property type="entry name" value="Ald_Xan_dh_C"/>
    <property type="match status" value="1"/>
</dbReference>
<dbReference type="GO" id="GO:0005506">
    <property type="term" value="F:iron ion binding"/>
    <property type="evidence" value="ECO:0007669"/>
    <property type="project" value="InterPro"/>
</dbReference>
<dbReference type="InterPro" id="IPR016208">
    <property type="entry name" value="Ald_Oxase/xanthine_DH-like"/>
</dbReference>
<dbReference type="SUPFAM" id="SSF56003">
    <property type="entry name" value="Molybdenum cofactor-binding domain"/>
    <property type="match status" value="1"/>
</dbReference>
<evidence type="ECO:0000256" key="3">
    <source>
        <dbReference type="SAM" id="MobiDB-lite"/>
    </source>
</evidence>
<dbReference type="InterPro" id="IPR037165">
    <property type="entry name" value="AldOxase/xan_DH_Mopterin-bd_sf"/>
</dbReference>
<dbReference type="EMBL" id="CP039690">
    <property type="protein sequence ID" value="QCI69347.1"/>
    <property type="molecule type" value="Genomic_DNA"/>
</dbReference>
<dbReference type="Gene3D" id="3.90.1170.50">
    <property type="entry name" value="Aldehyde oxidase/xanthine dehydrogenase, a/b hammerhead"/>
    <property type="match status" value="1"/>
</dbReference>
<dbReference type="GO" id="GO:0016491">
    <property type="term" value="F:oxidoreductase activity"/>
    <property type="evidence" value="ECO:0007669"/>
    <property type="project" value="UniProtKB-KW"/>
</dbReference>
<dbReference type="AlphaFoldDB" id="A0A4D7BNA7"/>
<dbReference type="SMART" id="SM01008">
    <property type="entry name" value="Ald_Xan_dh_C"/>
    <property type="match status" value="1"/>
</dbReference>
<dbReference type="SUPFAM" id="SSF54665">
    <property type="entry name" value="CO dehydrogenase molybdoprotein N-domain-like"/>
    <property type="match status" value="1"/>
</dbReference>
<dbReference type="Pfam" id="PF02738">
    <property type="entry name" value="MoCoBD_1"/>
    <property type="match status" value="1"/>
</dbReference>
<name>A0A4D7BNA7_9HYPH</name>
<accession>A0A4D7BNA7</accession>
<evidence type="ECO:0000313" key="5">
    <source>
        <dbReference type="EMBL" id="QCI69347.1"/>
    </source>
</evidence>
<protein>
    <submittedName>
        <fullName evidence="5">Xanthine dehydrogenase family protein molybdopterin-binding subunit</fullName>
    </submittedName>
</protein>
<dbReference type="KEGG" id="pstg:E8M01_21570"/>
<keyword evidence="2" id="KW-0560">Oxidoreductase</keyword>
<dbReference type="Gene3D" id="3.30.365.10">
    <property type="entry name" value="Aldehyde oxidase/xanthine dehydrogenase, molybdopterin binding domain"/>
    <property type="match status" value="4"/>
</dbReference>
<gene>
    <name evidence="5" type="ORF">E8M01_21570</name>
</gene>
<dbReference type="InterPro" id="IPR046867">
    <property type="entry name" value="AldOxase/xan_DH_MoCoBD2"/>
</dbReference>
<evidence type="ECO:0000256" key="1">
    <source>
        <dbReference type="ARBA" id="ARBA00022505"/>
    </source>
</evidence>
<evidence type="ECO:0000256" key="2">
    <source>
        <dbReference type="ARBA" id="ARBA00023002"/>
    </source>
</evidence>
<keyword evidence="6" id="KW-1185">Reference proteome</keyword>
<dbReference type="InterPro" id="IPR008274">
    <property type="entry name" value="AldOxase/xan_DH_MoCoBD1"/>
</dbReference>
<dbReference type="InterPro" id="IPR036856">
    <property type="entry name" value="Ald_Oxase/Xan_DH_a/b_sf"/>
</dbReference>
<feature type="region of interest" description="Disordered" evidence="3">
    <location>
        <begin position="1"/>
        <end position="20"/>
    </location>
</feature>
<dbReference type="Proteomes" id="UP000298781">
    <property type="component" value="Chromosome"/>
</dbReference>
<dbReference type="OrthoDB" id="9758509at2"/>
<dbReference type="PANTHER" id="PTHR11908">
    <property type="entry name" value="XANTHINE DEHYDROGENASE"/>
    <property type="match status" value="1"/>
</dbReference>
<reference evidence="5 6" key="1">
    <citation type="submission" date="2019-04" db="EMBL/GenBank/DDBJ databases">
        <title>Phreatobacter aquaticus sp. nov.</title>
        <authorList>
            <person name="Choi A."/>
        </authorList>
    </citation>
    <scope>NUCLEOTIDE SEQUENCE [LARGE SCALE GENOMIC DNA]</scope>
    <source>
        <strain evidence="5 6">KCTC 52518</strain>
    </source>
</reference>